<feature type="domain" description="Cytoskeleton protein RodZ-like C-terminal" evidence="3">
    <location>
        <begin position="260"/>
        <end position="329"/>
    </location>
</feature>
<accession>A0A967BBJ2</accession>
<feature type="compositionally biased region" description="Pro residues" evidence="1">
    <location>
        <begin position="346"/>
        <end position="361"/>
    </location>
</feature>
<dbReference type="PANTHER" id="PTHR34475:SF1">
    <property type="entry name" value="CYTOSKELETON PROTEIN RODZ"/>
    <property type="match status" value="1"/>
</dbReference>
<organism evidence="4 5">
    <name type="scientific">Acetobacter estunensis</name>
    <dbReference type="NCBI Taxonomy" id="104097"/>
    <lineage>
        <taxon>Bacteria</taxon>
        <taxon>Pseudomonadati</taxon>
        <taxon>Pseudomonadota</taxon>
        <taxon>Alphaproteobacteria</taxon>
        <taxon>Acetobacterales</taxon>
        <taxon>Acetobacteraceae</taxon>
        <taxon>Acetobacter</taxon>
    </lineage>
</organism>
<evidence type="ECO:0000259" key="3">
    <source>
        <dbReference type="Pfam" id="PF13464"/>
    </source>
</evidence>
<dbReference type="InterPro" id="IPR010982">
    <property type="entry name" value="Lambda_DNA-bd_dom_sf"/>
</dbReference>
<feature type="compositionally biased region" description="Low complexity" evidence="1">
    <location>
        <begin position="246"/>
        <end position="257"/>
    </location>
</feature>
<dbReference type="Gene3D" id="1.10.260.40">
    <property type="entry name" value="lambda repressor-like DNA-binding domains"/>
    <property type="match status" value="1"/>
</dbReference>
<dbReference type="InterPro" id="IPR025194">
    <property type="entry name" value="RodZ-like_C"/>
</dbReference>
<reference evidence="4" key="1">
    <citation type="submission" date="2019-11" db="EMBL/GenBank/DDBJ databases">
        <title>Description of new Acetobacter species.</title>
        <authorList>
            <person name="Cleenwerck I."/>
            <person name="Sombolestani A.S."/>
        </authorList>
    </citation>
    <scope>NUCLEOTIDE SEQUENCE</scope>
    <source>
        <strain evidence="4">LMG 1626</strain>
    </source>
</reference>
<keyword evidence="2" id="KW-0812">Transmembrane</keyword>
<feature type="region of interest" description="Disordered" evidence="1">
    <location>
        <begin position="169"/>
        <end position="257"/>
    </location>
</feature>
<gene>
    <name evidence="4" type="ORF">GOB87_08540</name>
</gene>
<dbReference type="AlphaFoldDB" id="A0A967BBJ2"/>
<keyword evidence="2" id="KW-1133">Transmembrane helix</keyword>
<feature type="transmembrane region" description="Helical" evidence="2">
    <location>
        <begin position="127"/>
        <end position="148"/>
    </location>
</feature>
<dbReference type="InterPro" id="IPR050400">
    <property type="entry name" value="Bact_Cytoskel_RodZ"/>
</dbReference>
<name>A0A967BBJ2_9PROT</name>
<evidence type="ECO:0000256" key="1">
    <source>
        <dbReference type="SAM" id="MobiDB-lite"/>
    </source>
</evidence>
<dbReference type="GO" id="GO:0003677">
    <property type="term" value="F:DNA binding"/>
    <property type="evidence" value="ECO:0007669"/>
    <property type="project" value="InterPro"/>
</dbReference>
<dbReference type="PANTHER" id="PTHR34475">
    <property type="match status" value="1"/>
</dbReference>
<keyword evidence="2" id="KW-0472">Membrane</keyword>
<protein>
    <submittedName>
        <fullName evidence="4">DUF4115 domain-containing protein</fullName>
    </submittedName>
</protein>
<feature type="compositionally biased region" description="Polar residues" evidence="1">
    <location>
        <begin position="223"/>
        <end position="235"/>
    </location>
</feature>
<dbReference type="Pfam" id="PF13464">
    <property type="entry name" value="RodZ_C"/>
    <property type="match status" value="1"/>
</dbReference>
<keyword evidence="5" id="KW-1185">Reference proteome</keyword>
<dbReference type="EMBL" id="WOTH01000014">
    <property type="protein sequence ID" value="NHO54003.1"/>
    <property type="molecule type" value="Genomic_DNA"/>
</dbReference>
<evidence type="ECO:0000256" key="2">
    <source>
        <dbReference type="SAM" id="Phobius"/>
    </source>
</evidence>
<feature type="region of interest" description="Disordered" evidence="1">
    <location>
        <begin position="344"/>
        <end position="414"/>
    </location>
</feature>
<comment type="caution">
    <text evidence="4">The sequence shown here is derived from an EMBL/GenBank/DDBJ whole genome shotgun (WGS) entry which is preliminary data.</text>
</comment>
<dbReference type="Proteomes" id="UP000597459">
    <property type="component" value="Unassembled WGS sequence"/>
</dbReference>
<sequence>MTVGDVTETGPATETASVDPANIPLPDFHALGVGQALRIRRESLGWALPDVAEWLRIRADYLDALEHNRADGMPAGSYAIGFLRTYAAALGFPAEEMVRRFKHEVRGAARKVDLVFPAPPPERTVPAGALVLLGLVVIVGAYAGWYTLVGHDPVPLERVPPVASVIPGMGKSASPSPQIASVMPQSGPSPLPQAPSANTSPPAPVAAGNGNMPAASVMAGTSDADTSLPVTTQAFPPQPVDEAAKPADAASSAPPSDAPVIRAVAASWVQVRDGEGHSIYDHIMQPGDTWSPPEEGGPFTFTVGNAGGIRLASGYMTTAPLGRNGAVRRNMPLSAEAILDGTLAAPAPPGDVPPPVLPVAHPPDDAASSEATADVPLPPPPVRPRMRQPKVEHHEMSADDLNARQLKGMGTVRP</sequence>
<evidence type="ECO:0000313" key="5">
    <source>
        <dbReference type="Proteomes" id="UP000597459"/>
    </source>
</evidence>
<proteinExistence type="predicted"/>
<evidence type="ECO:0000313" key="4">
    <source>
        <dbReference type="EMBL" id="NHO54003.1"/>
    </source>
</evidence>
<dbReference type="Pfam" id="PF13413">
    <property type="entry name" value="HTH_25"/>
    <property type="match status" value="1"/>
</dbReference>
<feature type="compositionally biased region" description="Polar residues" evidence="1">
    <location>
        <begin position="173"/>
        <end position="186"/>
    </location>
</feature>